<name>A0A382XI57_9ZZZZ</name>
<accession>A0A382XI57</accession>
<dbReference type="EMBL" id="UINC01167814">
    <property type="protein sequence ID" value="SVD70519.1"/>
    <property type="molecule type" value="Genomic_DNA"/>
</dbReference>
<dbReference type="InterPro" id="IPR029058">
    <property type="entry name" value="AB_hydrolase_fold"/>
</dbReference>
<proteinExistence type="predicted"/>
<evidence type="ECO:0000313" key="1">
    <source>
        <dbReference type="EMBL" id="SVD70519.1"/>
    </source>
</evidence>
<organism evidence="1">
    <name type="scientific">marine metagenome</name>
    <dbReference type="NCBI Taxonomy" id="408172"/>
    <lineage>
        <taxon>unclassified sequences</taxon>
        <taxon>metagenomes</taxon>
        <taxon>ecological metagenomes</taxon>
    </lineage>
</organism>
<sequence length="41" mass="4461">MDIYEPVGDTLSNRPVIIFLHSGSFFSGSNEADDMVDLSIA</sequence>
<protein>
    <recommendedName>
        <fullName evidence="2">Carboxylesterase type B domain-containing protein</fullName>
    </recommendedName>
</protein>
<feature type="non-terminal residue" evidence="1">
    <location>
        <position position="41"/>
    </location>
</feature>
<reference evidence="1" key="1">
    <citation type="submission" date="2018-05" db="EMBL/GenBank/DDBJ databases">
        <authorList>
            <person name="Lanie J.A."/>
            <person name="Ng W.-L."/>
            <person name="Kazmierczak K.M."/>
            <person name="Andrzejewski T.M."/>
            <person name="Davidsen T.M."/>
            <person name="Wayne K.J."/>
            <person name="Tettelin H."/>
            <person name="Glass J.I."/>
            <person name="Rusch D."/>
            <person name="Podicherti R."/>
            <person name="Tsui H.-C.T."/>
            <person name="Winkler M.E."/>
        </authorList>
    </citation>
    <scope>NUCLEOTIDE SEQUENCE</scope>
</reference>
<dbReference type="SUPFAM" id="SSF53474">
    <property type="entry name" value="alpha/beta-Hydrolases"/>
    <property type="match status" value="1"/>
</dbReference>
<dbReference type="Gene3D" id="3.40.50.1820">
    <property type="entry name" value="alpha/beta hydrolase"/>
    <property type="match status" value="1"/>
</dbReference>
<gene>
    <name evidence="1" type="ORF">METZ01_LOCUS423373</name>
</gene>
<evidence type="ECO:0008006" key="2">
    <source>
        <dbReference type="Google" id="ProtNLM"/>
    </source>
</evidence>
<dbReference type="AlphaFoldDB" id="A0A382XI57"/>